<dbReference type="Proteomes" id="UP000052167">
    <property type="component" value="Unassembled WGS sequence"/>
</dbReference>
<accession>A0A922NXF2</accession>
<organism evidence="1 2">
    <name type="scientific">Pseudorhizobium pelagicum</name>
    <dbReference type="NCBI Taxonomy" id="1509405"/>
    <lineage>
        <taxon>Bacteria</taxon>
        <taxon>Pseudomonadati</taxon>
        <taxon>Pseudomonadota</taxon>
        <taxon>Alphaproteobacteria</taxon>
        <taxon>Hyphomicrobiales</taxon>
        <taxon>Rhizobiaceae</taxon>
        <taxon>Rhizobium/Agrobacterium group</taxon>
        <taxon>Pseudorhizobium</taxon>
    </lineage>
</organism>
<gene>
    <name evidence="1" type="ORF">GV68_08820</name>
</gene>
<name>A0A922NXF2_9HYPH</name>
<reference evidence="1 2" key="1">
    <citation type="submission" date="2014-06" db="EMBL/GenBank/DDBJ databases">
        <title>Rhizobium pelagicum/R2-400B4.</title>
        <authorList>
            <person name="Kimes N.E."/>
            <person name="Lopez-Perez M."/>
        </authorList>
    </citation>
    <scope>NUCLEOTIDE SEQUENCE [LARGE SCALE GENOMIC DNA]</scope>
    <source>
        <strain evidence="1 2">R2-400B4</strain>
    </source>
</reference>
<dbReference type="RefSeq" id="WP_037189856.1">
    <property type="nucleotide sequence ID" value="NZ_JOKJ01000019.1"/>
</dbReference>
<proteinExistence type="predicted"/>
<dbReference type="AlphaFoldDB" id="A0A922NXF2"/>
<dbReference type="OrthoDB" id="8455942at2"/>
<evidence type="ECO:0000313" key="2">
    <source>
        <dbReference type="Proteomes" id="UP000052167"/>
    </source>
</evidence>
<sequence>MTENQKLWVEALRSGKYLQGKERLVQKDGPNITYCCLGVACKLYEEATKEQLPLDSCGQYWVAEETLADLPKVQQFFGLKTENGHIPSMKISLTQLNDTGKTFDEIASIIEQHRKELFEEE</sequence>
<keyword evidence="2" id="KW-1185">Reference proteome</keyword>
<dbReference type="EMBL" id="JOKJ01000019">
    <property type="protein sequence ID" value="KEQ05621.1"/>
    <property type="molecule type" value="Genomic_DNA"/>
</dbReference>
<evidence type="ECO:0000313" key="1">
    <source>
        <dbReference type="EMBL" id="KEQ05621.1"/>
    </source>
</evidence>
<comment type="caution">
    <text evidence="1">The sequence shown here is derived from an EMBL/GenBank/DDBJ whole genome shotgun (WGS) entry which is preliminary data.</text>
</comment>
<protein>
    <submittedName>
        <fullName evidence="1">Uncharacterized protein</fullName>
    </submittedName>
</protein>